<feature type="compositionally biased region" description="Basic and acidic residues" evidence="1">
    <location>
        <begin position="63"/>
        <end position="73"/>
    </location>
</feature>
<proteinExistence type="predicted"/>
<evidence type="ECO:0000313" key="3">
    <source>
        <dbReference type="Proteomes" id="UP001432027"/>
    </source>
</evidence>
<name>A0AAV5SBQ7_9BILA</name>
<organism evidence="2 3">
    <name type="scientific">Pristionchus entomophagus</name>
    <dbReference type="NCBI Taxonomy" id="358040"/>
    <lineage>
        <taxon>Eukaryota</taxon>
        <taxon>Metazoa</taxon>
        <taxon>Ecdysozoa</taxon>
        <taxon>Nematoda</taxon>
        <taxon>Chromadorea</taxon>
        <taxon>Rhabditida</taxon>
        <taxon>Rhabditina</taxon>
        <taxon>Diplogasteromorpha</taxon>
        <taxon>Diplogasteroidea</taxon>
        <taxon>Neodiplogasteridae</taxon>
        <taxon>Pristionchus</taxon>
    </lineage>
</organism>
<evidence type="ECO:0000256" key="1">
    <source>
        <dbReference type="SAM" id="MobiDB-lite"/>
    </source>
</evidence>
<feature type="compositionally biased region" description="Basic and acidic residues" evidence="1">
    <location>
        <begin position="81"/>
        <end position="94"/>
    </location>
</feature>
<protein>
    <submittedName>
        <fullName evidence="2">Uncharacterized protein</fullName>
    </submittedName>
</protein>
<feature type="compositionally biased region" description="Basic and acidic residues" evidence="1">
    <location>
        <begin position="106"/>
        <end position="121"/>
    </location>
</feature>
<reference evidence="2" key="1">
    <citation type="submission" date="2023-10" db="EMBL/GenBank/DDBJ databases">
        <title>Genome assembly of Pristionchus species.</title>
        <authorList>
            <person name="Yoshida K."/>
            <person name="Sommer R.J."/>
        </authorList>
    </citation>
    <scope>NUCLEOTIDE SEQUENCE</scope>
    <source>
        <strain evidence="2">RS0144</strain>
    </source>
</reference>
<comment type="caution">
    <text evidence="2">The sequence shown here is derived from an EMBL/GenBank/DDBJ whole genome shotgun (WGS) entry which is preliminary data.</text>
</comment>
<dbReference type="AlphaFoldDB" id="A0AAV5SBQ7"/>
<feature type="non-terminal residue" evidence="2">
    <location>
        <position position="121"/>
    </location>
</feature>
<feature type="non-terminal residue" evidence="2">
    <location>
        <position position="1"/>
    </location>
</feature>
<sequence length="121" mass="13426">SLISDLPGKPPPKTKSTQRKTHGGSKEERTKEDTGAKKKGARSRASRAHNRNLSQKELTVEASEAKDKKEKKGVTGFISKMVRDQRSEIKDQRSSCRKSGRSSKKTQADEPPEKDVPTIPK</sequence>
<feature type="compositionally biased region" description="Basic and acidic residues" evidence="1">
    <location>
        <begin position="24"/>
        <end position="36"/>
    </location>
</feature>
<keyword evidence="3" id="KW-1185">Reference proteome</keyword>
<feature type="compositionally biased region" description="Basic residues" evidence="1">
    <location>
        <begin position="95"/>
        <end position="104"/>
    </location>
</feature>
<feature type="compositionally biased region" description="Basic residues" evidence="1">
    <location>
        <begin position="37"/>
        <end position="50"/>
    </location>
</feature>
<feature type="region of interest" description="Disordered" evidence="1">
    <location>
        <begin position="1"/>
        <end position="121"/>
    </location>
</feature>
<evidence type="ECO:0000313" key="2">
    <source>
        <dbReference type="EMBL" id="GMS80741.1"/>
    </source>
</evidence>
<accession>A0AAV5SBQ7</accession>
<dbReference type="Proteomes" id="UP001432027">
    <property type="component" value="Unassembled WGS sequence"/>
</dbReference>
<dbReference type="EMBL" id="BTSX01000001">
    <property type="protein sequence ID" value="GMS80741.1"/>
    <property type="molecule type" value="Genomic_DNA"/>
</dbReference>
<gene>
    <name evidence="2" type="ORF">PENTCL1PPCAC_2916</name>
</gene>